<dbReference type="InterPro" id="IPR035965">
    <property type="entry name" value="PAS-like_dom_sf"/>
</dbReference>
<dbReference type="Gene3D" id="1.10.8.60">
    <property type="match status" value="1"/>
</dbReference>
<evidence type="ECO:0000256" key="4">
    <source>
        <dbReference type="ARBA" id="ARBA00023125"/>
    </source>
</evidence>
<proteinExistence type="predicted"/>
<dbReference type="GO" id="GO:0005524">
    <property type="term" value="F:ATP binding"/>
    <property type="evidence" value="ECO:0007669"/>
    <property type="project" value="UniProtKB-KW"/>
</dbReference>
<name>A0A6P1PZN4_9GAMM</name>
<dbReference type="Gene3D" id="3.40.50.300">
    <property type="entry name" value="P-loop containing nucleotide triphosphate hydrolases"/>
    <property type="match status" value="1"/>
</dbReference>
<keyword evidence="2" id="KW-0067">ATP-binding</keyword>
<dbReference type="Gene3D" id="3.30.450.20">
    <property type="entry name" value="PAS domain"/>
    <property type="match status" value="1"/>
</dbReference>
<accession>A0A6P1PZN4</accession>
<keyword evidence="4" id="KW-0238">DNA-binding</keyword>
<dbReference type="PROSITE" id="PS00676">
    <property type="entry name" value="SIGMA54_INTERACT_2"/>
    <property type="match status" value="1"/>
</dbReference>
<dbReference type="SUPFAM" id="SSF46689">
    <property type="entry name" value="Homeodomain-like"/>
    <property type="match status" value="1"/>
</dbReference>
<dbReference type="RefSeq" id="WP_160622019.1">
    <property type="nucleotide sequence ID" value="NZ_CP028271.1"/>
</dbReference>
<dbReference type="FunFam" id="3.40.50.300:FF:000006">
    <property type="entry name" value="DNA-binding transcriptional regulator NtrC"/>
    <property type="match status" value="1"/>
</dbReference>
<dbReference type="GO" id="GO:0006355">
    <property type="term" value="P:regulation of DNA-templated transcription"/>
    <property type="evidence" value="ECO:0007669"/>
    <property type="project" value="InterPro"/>
</dbReference>
<dbReference type="PANTHER" id="PTHR32071">
    <property type="entry name" value="TRANSCRIPTIONAL REGULATORY PROTEIN"/>
    <property type="match status" value="1"/>
</dbReference>
<dbReference type="InterPro" id="IPR009057">
    <property type="entry name" value="Homeodomain-like_sf"/>
</dbReference>
<dbReference type="PROSITE" id="PS50045">
    <property type="entry name" value="SIGMA54_INTERACT_4"/>
    <property type="match status" value="1"/>
</dbReference>
<dbReference type="Pfam" id="PF00158">
    <property type="entry name" value="Sigma54_activat"/>
    <property type="match status" value="1"/>
</dbReference>
<dbReference type="SUPFAM" id="SSF52540">
    <property type="entry name" value="P-loop containing nucleoside triphosphate hydrolases"/>
    <property type="match status" value="1"/>
</dbReference>
<keyword evidence="5" id="KW-0804">Transcription</keyword>
<dbReference type="InterPro" id="IPR013656">
    <property type="entry name" value="PAS_4"/>
</dbReference>
<evidence type="ECO:0000256" key="1">
    <source>
        <dbReference type="ARBA" id="ARBA00022741"/>
    </source>
</evidence>
<dbReference type="EMBL" id="CP028271">
    <property type="protein sequence ID" value="QHM72116.1"/>
    <property type="molecule type" value="Genomic_DNA"/>
</dbReference>
<evidence type="ECO:0000313" key="7">
    <source>
        <dbReference type="EMBL" id="QHM72116.1"/>
    </source>
</evidence>
<dbReference type="KEGG" id="mint:C7M51_02416"/>
<dbReference type="AlphaFoldDB" id="A0A6P1PZN4"/>
<evidence type="ECO:0000256" key="2">
    <source>
        <dbReference type="ARBA" id="ARBA00022840"/>
    </source>
</evidence>
<dbReference type="OrthoDB" id="9804019at2"/>
<dbReference type="SMART" id="SM00382">
    <property type="entry name" value="AAA"/>
    <property type="match status" value="1"/>
</dbReference>
<dbReference type="Gene3D" id="1.10.10.60">
    <property type="entry name" value="Homeodomain-like"/>
    <property type="match status" value="1"/>
</dbReference>
<feature type="domain" description="Sigma-54 factor interaction" evidence="6">
    <location>
        <begin position="152"/>
        <end position="380"/>
    </location>
</feature>
<dbReference type="PRINTS" id="PR01590">
    <property type="entry name" value="HTHFIS"/>
</dbReference>
<dbReference type="Pfam" id="PF25601">
    <property type="entry name" value="AAA_lid_14"/>
    <property type="match status" value="1"/>
</dbReference>
<keyword evidence="3" id="KW-0805">Transcription regulation</keyword>
<dbReference type="InterPro" id="IPR027417">
    <property type="entry name" value="P-loop_NTPase"/>
</dbReference>
<evidence type="ECO:0000259" key="6">
    <source>
        <dbReference type="PROSITE" id="PS50045"/>
    </source>
</evidence>
<dbReference type="GO" id="GO:0043565">
    <property type="term" value="F:sequence-specific DNA binding"/>
    <property type="evidence" value="ECO:0007669"/>
    <property type="project" value="InterPro"/>
</dbReference>
<dbReference type="InterPro" id="IPR025662">
    <property type="entry name" value="Sigma_54_int_dom_ATP-bd_1"/>
</dbReference>
<keyword evidence="1" id="KW-0547">Nucleotide-binding</keyword>
<reference evidence="7 8" key="1">
    <citation type="submission" date="2018-03" db="EMBL/GenBank/DDBJ databases">
        <title>Pantoea intestinalis SRCM103226 isolated form the mealworm.</title>
        <authorList>
            <person name="Jeong D.-Y."/>
            <person name="Kim J.W."/>
        </authorList>
    </citation>
    <scope>NUCLEOTIDE SEQUENCE [LARGE SCALE GENOMIC DNA]</scope>
    <source>
        <strain evidence="7 8">SRCM103226</strain>
    </source>
</reference>
<dbReference type="PROSITE" id="PS00675">
    <property type="entry name" value="SIGMA54_INTERACT_1"/>
    <property type="match status" value="1"/>
</dbReference>
<dbReference type="InterPro" id="IPR025943">
    <property type="entry name" value="Sigma_54_int_dom_ATP-bd_2"/>
</dbReference>
<organism evidence="7 8">
    <name type="scientific">Mixta intestinalis</name>
    <dbReference type="NCBI Taxonomy" id="1615494"/>
    <lineage>
        <taxon>Bacteria</taxon>
        <taxon>Pseudomonadati</taxon>
        <taxon>Pseudomonadota</taxon>
        <taxon>Gammaproteobacteria</taxon>
        <taxon>Enterobacterales</taxon>
        <taxon>Erwiniaceae</taxon>
        <taxon>Mixta</taxon>
    </lineage>
</organism>
<keyword evidence="8" id="KW-1185">Reference proteome</keyword>
<dbReference type="InterPro" id="IPR003593">
    <property type="entry name" value="AAA+_ATPase"/>
</dbReference>
<dbReference type="InterPro" id="IPR002078">
    <property type="entry name" value="Sigma_54_int"/>
</dbReference>
<evidence type="ECO:0000313" key="8">
    <source>
        <dbReference type="Proteomes" id="UP000464053"/>
    </source>
</evidence>
<dbReference type="InterPro" id="IPR002197">
    <property type="entry name" value="HTH_Fis"/>
</dbReference>
<dbReference type="CDD" id="cd00009">
    <property type="entry name" value="AAA"/>
    <property type="match status" value="1"/>
</dbReference>
<evidence type="ECO:0000256" key="5">
    <source>
        <dbReference type="ARBA" id="ARBA00023163"/>
    </source>
</evidence>
<evidence type="ECO:0000256" key="3">
    <source>
        <dbReference type="ARBA" id="ARBA00023015"/>
    </source>
</evidence>
<gene>
    <name evidence="7" type="primary">rocR_1</name>
    <name evidence="7" type="ORF">C7M51_02416</name>
</gene>
<sequence>MNSDIDPELHTAIKVFGHFFDVLGQPFSILNAAGKHVYYNQENADLDECQRKDILGKHMLTAFPSIDADDNEMLKALQYEEESINHQKSYFTPSGKLIDYQHTTVPLFNSAGTVIGVIESGQDLSRFRKLQRHLTVLNEKLFCNEKGEQPEIVHNSDSMRHVLDRASRLAVSNVPVMIIGETGTGKELLASFVHRHSPRRNKPFIALNCGALPVTLIESTLFGTVKGGFTGAENTRGYLELANGGTLFLDELNAMPIDIQGKILRFLQEKTFWKVGGSKELKSDIRIIAAMNESPYEMIRQKRLRDDLFYRLEIGMVVIPPLRERKDEIIPLARHFMMKHQASSNMQVYPFPASVEKQLLEYSWPGNVRMLENVIVRSLILQKQPGPLNELIFNSEAEVSTGFSTDSHTEIPIQHKSCGESAIAQSATLNDKLEAYEYQLLIEALKDAHGCVAKAARILRISRGALQYKVKKHNIMFSLEEKKNDN</sequence>
<dbReference type="Pfam" id="PF08448">
    <property type="entry name" value="PAS_4"/>
    <property type="match status" value="1"/>
</dbReference>
<dbReference type="InterPro" id="IPR058031">
    <property type="entry name" value="AAA_lid_NorR"/>
</dbReference>
<dbReference type="Pfam" id="PF02954">
    <property type="entry name" value="HTH_8"/>
    <property type="match status" value="1"/>
</dbReference>
<dbReference type="SUPFAM" id="SSF55785">
    <property type="entry name" value="PYP-like sensor domain (PAS domain)"/>
    <property type="match status" value="1"/>
</dbReference>
<dbReference type="Proteomes" id="UP000464053">
    <property type="component" value="Chromosome"/>
</dbReference>
<protein>
    <submittedName>
        <fullName evidence="7">Arginine utilization regulatory protein RocR</fullName>
    </submittedName>
</protein>
<dbReference type="PANTHER" id="PTHR32071:SF112">
    <property type="entry name" value="REGULATORY PROTEIN"/>
    <property type="match status" value="1"/>
</dbReference>